<sequence length="131" mass="14472">MSGALGWADLFSSWNILAGGAAGRGVCESGFSSGTRRCLPQINGRYYCIRRIRLPCLLVLAAHLKDVLDFKLGQADGGMRIGYGVSPIMLVCITTVAYLFPVSWRDQARRSFQFSVNRNPTLRSSAHRPNY</sequence>
<evidence type="ECO:0000256" key="1">
    <source>
        <dbReference type="SAM" id="Phobius"/>
    </source>
</evidence>
<keyword evidence="3" id="KW-1185">Reference proteome</keyword>
<evidence type="ECO:0000313" key="3">
    <source>
        <dbReference type="Proteomes" id="UP000594364"/>
    </source>
</evidence>
<dbReference type="EMBL" id="CP031387">
    <property type="protein sequence ID" value="QPH01464.1"/>
    <property type="molecule type" value="Genomic_DNA"/>
</dbReference>
<dbReference type="AlphaFoldDB" id="A0A7S9KSY7"/>
<feature type="transmembrane region" description="Helical" evidence="1">
    <location>
        <begin position="81"/>
        <end position="100"/>
    </location>
</feature>
<proteinExistence type="predicted"/>
<protein>
    <submittedName>
        <fullName evidence="2">Uncharacterized protein</fullName>
    </submittedName>
</protein>
<keyword evidence="1" id="KW-1133">Transmembrane helix</keyword>
<reference evidence="2 3" key="1">
    <citation type="journal article" date="2018" name="PLoS Genet.">
        <title>Repeat elements organise 3D genome structure and mediate transcription in the filamentous fungus Epichloe festucae.</title>
        <authorList>
            <person name="Winter D.J."/>
            <person name="Ganley A.R.D."/>
            <person name="Young C.A."/>
            <person name="Liachko I."/>
            <person name="Schardl C.L."/>
            <person name="Dupont P.Y."/>
            <person name="Berry D."/>
            <person name="Ram A."/>
            <person name="Scott B."/>
            <person name="Cox M.P."/>
        </authorList>
    </citation>
    <scope>NUCLEOTIDE SEQUENCE [LARGE SCALE GENOMIC DNA]</scope>
    <source>
        <strain evidence="2 3">Fl1</strain>
    </source>
</reference>
<name>A0A7S9KSY7_EPIFF</name>
<organism evidence="2 3">
    <name type="scientific">Epichloe festucae (strain Fl1)</name>
    <dbReference type="NCBI Taxonomy" id="877507"/>
    <lineage>
        <taxon>Eukaryota</taxon>
        <taxon>Fungi</taxon>
        <taxon>Dikarya</taxon>
        <taxon>Ascomycota</taxon>
        <taxon>Pezizomycotina</taxon>
        <taxon>Sordariomycetes</taxon>
        <taxon>Hypocreomycetidae</taxon>
        <taxon>Hypocreales</taxon>
        <taxon>Clavicipitaceae</taxon>
        <taxon>Epichloe</taxon>
    </lineage>
</organism>
<keyword evidence="1" id="KW-0812">Transmembrane</keyword>
<gene>
    <name evidence="2" type="ORF">C2857_005665</name>
</gene>
<dbReference type="Proteomes" id="UP000594364">
    <property type="component" value="Chromosome 3"/>
</dbReference>
<keyword evidence="1" id="KW-0472">Membrane</keyword>
<evidence type="ECO:0000313" key="2">
    <source>
        <dbReference type="EMBL" id="QPH01464.1"/>
    </source>
</evidence>
<accession>A0A7S9KSY7</accession>